<keyword evidence="6" id="KW-0500">Molybdenum</keyword>
<dbReference type="NCBIfam" id="TIGR00177">
    <property type="entry name" value="molyb_syn"/>
    <property type="match status" value="1"/>
</dbReference>
<keyword evidence="6" id="KW-0460">Magnesium</keyword>
<comment type="catalytic activity">
    <reaction evidence="5">
        <text>adenylyl-molybdopterin + molybdate = Mo-molybdopterin + AMP + H(+)</text>
        <dbReference type="Rhea" id="RHEA:35047"/>
        <dbReference type="ChEBI" id="CHEBI:15378"/>
        <dbReference type="ChEBI" id="CHEBI:36264"/>
        <dbReference type="ChEBI" id="CHEBI:62727"/>
        <dbReference type="ChEBI" id="CHEBI:71302"/>
        <dbReference type="ChEBI" id="CHEBI:456215"/>
        <dbReference type="EC" id="2.10.1.1"/>
    </reaction>
</comment>
<dbReference type="EC" id="2.10.1.1" evidence="6"/>
<dbReference type="SMART" id="SM00852">
    <property type="entry name" value="MoCF_biosynth"/>
    <property type="match status" value="1"/>
</dbReference>
<protein>
    <recommendedName>
        <fullName evidence="6">Molybdopterin molybdenumtransferase</fullName>
        <ecNumber evidence="6">2.10.1.1</ecNumber>
    </recommendedName>
</protein>
<keyword evidence="4 6" id="KW-0501">Molybdenum cofactor biosynthesis</keyword>
<keyword evidence="6" id="KW-0808">Transferase</keyword>
<dbReference type="Gene3D" id="2.170.190.11">
    <property type="entry name" value="Molybdopterin biosynthesis moea protein, domain 3"/>
    <property type="match status" value="1"/>
</dbReference>
<evidence type="ECO:0000256" key="2">
    <source>
        <dbReference type="ARBA" id="ARBA00005046"/>
    </source>
</evidence>
<dbReference type="Gene3D" id="3.90.105.10">
    <property type="entry name" value="Molybdopterin biosynthesis moea protein, domain 2"/>
    <property type="match status" value="1"/>
</dbReference>
<dbReference type="InterPro" id="IPR001453">
    <property type="entry name" value="MoaB/Mog_dom"/>
</dbReference>
<evidence type="ECO:0000256" key="1">
    <source>
        <dbReference type="ARBA" id="ARBA00002901"/>
    </source>
</evidence>
<comment type="similarity">
    <text evidence="3 6">Belongs to the MoeA family.</text>
</comment>
<dbReference type="SUPFAM" id="SSF63882">
    <property type="entry name" value="MoeA N-terminal region -like"/>
    <property type="match status" value="1"/>
</dbReference>
<comment type="caution">
    <text evidence="8">The sequence shown here is derived from an EMBL/GenBank/DDBJ whole genome shotgun (WGS) entry which is preliminary data.</text>
</comment>
<dbReference type="Pfam" id="PF00994">
    <property type="entry name" value="MoCF_biosynth"/>
    <property type="match status" value="1"/>
</dbReference>
<dbReference type="Proteomes" id="UP000648257">
    <property type="component" value="Unassembled WGS sequence"/>
</dbReference>
<dbReference type="PANTHER" id="PTHR10192">
    <property type="entry name" value="MOLYBDOPTERIN BIOSYNTHESIS PROTEIN"/>
    <property type="match status" value="1"/>
</dbReference>
<comment type="cofactor">
    <cofactor evidence="6">
        <name>Mg(2+)</name>
        <dbReference type="ChEBI" id="CHEBI:18420"/>
    </cofactor>
</comment>
<evidence type="ECO:0000259" key="7">
    <source>
        <dbReference type="SMART" id="SM00852"/>
    </source>
</evidence>
<comment type="function">
    <text evidence="1 6">Catalyzes the insertion of molybdate into adenylated molybdopterin with the concomitant release of AMP.</text>
</comment>
<dbReference type="InterPro" id="IPR005111">
    <property type="entry name" value="MoeA_C_domain_IV"/>
</dbReference>
<dbReference type="Gene3D" id="3.40.980.10">
    <property type="entry name" value="MoaB/Mog-like domain"/>
    <property type="match status" value="1"/>
</dbReference>
<name>A0ABR6X6R7_9BURK</name>
<dbReference type="InterPro" id="IPR036425">
    <property type="entry name" value="MoaB/Mog-like_dom_sf"/>
</dbReference>
<gene>
    <name evidence="8" type="ORF">H8K52_11840</name>
</gene>
<evidence type="ECO:0000256" key="4">
    <source>
        <dbReference type="ARBA" id="ARBA00023150"/>
    </source>
</evidence>
<dbReference type="NCBIfam" id="NF045515">
    <property type="entry name" value="Glp_gephyrin"/>
    <property type="match status" value="1"/>
</dbReference>
<keyword evidence="9" id="KW-1185">Reference proteome</keyword>
<evidence type="ECO:0000256" key="5">
    <source>
        <dbReference type="ARBA" id="ARBA00047317"/>
    </source>
</evidence>
<accession>A0ABR6X6R7</accession>
<dbReference type="SUPFAM" id="SSF53218">
    <property type="entry name" value="Molybdenum cofactor biosynthesis proteins"/>
    <property type="match status" value="1"/>
</dbReference>
<dbReference type="PANTHER" id="PTHR10192:SF31">
    <property type="entry name" value="MOLYBDOPTERIN MOLYBDENUMTRANSFERASE"/>
    <property type="match status" value="1"/>
</dbReference>
<dbReference type="SUPFAM" id="SSF63867">
    <property type="entry name" value="MoeA C-terminal domain-like"/>
    <property type="match status" value="1"/>
</dbReference>
<keyword evidence="6" id="KW-0479">Metal-binding</keyword>
<reference evidence="8 9" key="1">
    <citation type="submission" date="2020-08" db="EMBL/GenBank/DDBJ databases">
        <title>Novel species isolated from subtropical streams in China.</title>
        <authorList>
            <person name="Lu H."/>
        </authorList>
    </citation>
    <scope>NUCLEOTIDE SEQUENCE [LARGE SCALE GENOMIC DNA]</scope>
    <source>
        <strain evidence="8 9">KACC 16656</strain>
    </source>
</reference>
<dbReference type="InterPro" id="IPR005110">
    <property type="entry name" value="MoeA_linker/N"/>
</dbReference>
<evidence type="ECO:0000256" key="6">
    <source>
        <dbReference type="RuleBase" id="RU365090"/>
    </source>
</evidence>
<sequence length="427" mass="45968">MNQVNVIQNNIVQQKESQFLSVAQAQNWIQAHIRPIAESEEVDLKSALGRVLTHDVLSPIDVPAHNNSAMDGYAFHGAQMLTDQALSLTIAGEAFAGHPYTKQVLAGTCIRIMTGAVMPDSCDTVVPQELTSTLTDTKINIPANLLRPGENCRLRGEDLQIGKCAIAKGKTIGAAELGLLASLGIATVHVQRRLRVAYFSTGDEVRTLGQPLEPGCIYDSNRYTVYGMLSRLGCDIIDMGVIKDHPEALEQALRSACAQADVIITSGGVSVGAADYTKHVMAKLGQVDFWTIAMRPGRPMAFGAIQSNGKSAYLFGLPGNPVAVMVTFYFFVKQALQQAIGANQIPPLLVPAISRDGIRKRCGRTEYQRGIAKRNSHGQLEVAITGNQGSGVLRSMSEANCMIVLHDDQANIDAGNLVDILLFEGLM</sequence>
<evidence type="ECO:0000256" key="3">
    <source>
        <dbReference type="ARBA" id="ARBA00010763"/>
    </source>
</evidence>
<dbReference type="Pfam" id="PF03453">
    <property type="entry name" value="MoeA_N"/>
    <property type="match status" value="1"/>
</dbReference>
<organism evidence="8 9">
    <name type="scientific">Undibacterium seohonense</name>
    <dbReference type="NCBI Taxonomy" id="1344950"/>
    <lineage>
        <taxon>Bacteria</taxon>
        <taxon>Pseudomonadati</taxon>
        <taxon>Pseudomonadota</taxon>
        <taxon>Betaproteobacteria</taxon>
        <taxon>Burkholderiales</taxon>
        <taxon>Oxalobacteraceae</taxon>
        <taxon>Undibacterium</taxon>
    </lineage>
</organism>
<dbReference type="Pfam" id="PF03454">
    <property type="entry name" value="MoeA_C"/>
    <property type="match status" value="1"/>
</dbReference>
<dbReference type="EMBL" id="JACOFW010000012">
    <property type="protein sequence ID" value="MBC3808036.1"/>
    <property type="molecule type" value="Genomic_DNA"/>
</dbReference>
<feature type="domain" description="MoaB/Mog" evidence="7">
    <location>
        <begin position="197"/>
        <end position="338"/>
    </location>
</feature>
<dbReference type="RefSeq" id="WP_186923115.1">
    <property type="nucleotide sequence ID" value="NZ_JACOFW010000012.1"/>
</dbReference>
<evidence type="ECO:0000313" key="8">
    <source>
        <dbReference type="EMBL" id="MBC3808036.1"/>
    </source>
</evidence>
<dbReference type="CDD" id="cd00887">
    <property type="entry name" value="MoeA"/>
    <property type="match status" value="1"/>
</dbReference>
<comment type="pathway">
    <text evidence="2 6">Cofactor biosynthesis; molybdopterin biosynthesis.</text>
</comment>
<dbReference type="InterPro" id="IPR036688">
    <property type="entry name" value="MoeA_C_domain_IV_sf"/>
</dbReference>
<proteinExistence type="inferred from homology"/>
<evidence type="ECO:0000313" key="9">
    <source>
        <dbReference type="Proteomes" id="UP000648257"/>
    </source>
</evidence>
<dbReference type="InterPro" id="IPR038987">
    <property type="entry name" value="MoeA-like"/>
</dbReference>
<dbReference type="Gene3D" id="2.40.340.10">
    <property type="entry name" value="MoeA, C-terminal, domain IV"/>
    <property type="match status" value="1"/>
</dbReference>
<dbReference type="InterPro" id="IPR036135">
    <property type="entry name" value="MoeA_linker/N_sf"/>
</dbReference>